<accession>M1X5D1</accession>
<reference evidence="1 2" key="1">
    <citation type="submission" date="2012-05" db="EMBL/GenBank/DDBJ databases">
        <authorList>
            <person name="Hilton J."/>
        </authorList>
    </citation>
    <scope>NUCLEOTIDE SEQUENCE [LARGE SCALE GENOMIC DNA]</scope>
    <source>
        <strain evidence="1 2">HH01</strain>
    </source>
</reference>
<proteinExistence type="predicted"/>
<dbReference type="AlphaFoldDB" id="M1X5D1"/>
<gene>
    <name evidence="1" type="ORF">RINTHH_10810</name>
</gene>
<keyword evidence="2" id="KW-1185">Reference proteome</keyword>
<reference evidence="2" key="2">
    <citation type="submission" date="2016-01" db="EMBL/GenBank/DDBJ databases">
        <title>Diatom-associated endosymboitic cyanobacterium lacks core nitrogen metabolism enzymes.</title>
        <authorList>
            <person name="Hilton J.A."/>
            <person name="Foster R.A."/>
            <person name="Tripp H.J."/>
            <person name="Carter B.J."/>
            <person name="Zehr J.P."/>
            <person name="Villareal T.A."/>
        </authorList>
    </citation>
    <scope>NUCLEOTIDE SEQUENCE [LARGE SCALE GENOMIC DNA]</scope>
    <source>
        <strain evidence="2">HH01</strain>
    </source>
</reference>
<sequence length="46" mass="5306">MELSLLPKKMMLLPLLCKFLIDLAIGDNIAVTMQGLRTIRKTEFRE</sequence>
<protein>
    <submittedName>
        <fullName evidence="1">Uncharacterized protein</fullName>
    </submittedName>
</protein>
<dbReference type="OrthoDB" id="5386290at2"/>
<name>M1X5D1_9NOST</name>
<dbReference type="RefSeq" id="WP_008233529.1">
    <property type="nucleotide sequence ID" value="NZ_CAIY01000038.1"/>
</dbReference>
<dbReference type="EMBL" id="CAIY01000038">
    <property type="protein sequence ID" value="CCH67236.1"/>
    <property type="molecule type" value="Genomic_DNA"/>
</dbReference>
<organism evidence="1 2">
    <name type="scientific">Richelia intracellularis HH01</name>
    <dbReference type="NCBI Taxonomy" id="1165094"/>
    <lineage>
        <taxon>Bacteria</taxon>
        <taxon>Bacillati</taxon>
        <taxon>Cyanobacteriota</taxon>
        <taxon>Cyanophyceae</taxon>
        <taxon>Nostocales</taxon>
        <taxon>Nostocaceae</taxon>
        <taxon>Richelia</taxon>
    </lineage>
</organism>
<dbReference type="Proteomes" id="UP000053051">
    <property type="component" value="Unassembled WGS sequence"/>
</dbReference>
<evidence type="ECO:0000313" key="1">
    <source>
        <dbReference type="EMBL" id="CCH67236.1"/>
    </source>
</evidence>
<comment type="caution">
    <text evidence="1">The sequence shown here is derived from an EMBL/GenBank/DDBJ whole genome shotgun (WGS) entry which is preliminary data.</text>
</comment>
<evidence type="ECO:0000313" key="2">
    <source>
        <dbReference type="Proteomes" id="UP000053051"/>
    </source>
</evidence>